<keyword evidence="8" id="KW-0503">Monooxygenase</keyword>
<dbReference type="GO" id="GO:0020037">
    <property type="term" value="F:heme binding"/>
    <property type="evidence" value="ECO:0007669"/>
    <property type="project" value="InterPro"/>
</dbReference>
<evidence type="ECO:0000256" key="3">
    <source>
        <dbReference type="ARBA" id="ARBA00010617"/>
    </source>
</evidence>
<dbReference type="Proteomes" id="UP000807025">
    <property type="component" value="Unassembled WGS sequence"/>
</dbReference>
<dbReference type="PANTHER" id="PTHR46300:SF5">
    <property type="entry name" value="CYTOCHROME P450"/>
    <property type="match status" value="1"/>
</dbReference>
<evidence type="ECO:0000256" key="5">
    <source>
        <dbReference type="ARBA" id="ARBA00022723"/>
    </source>
</evidence>
<evidence type="ECO:0000256" key="2">
    <source>
        <dbReference type="ARBA" id="ARBA00005179"/>
    </source>
</evidence>
<evidence type="ECO:0000313" key="11">
    <source>
        <dbReference type="EMBL" id="KAF9490938.1"/>
    </source>
</evidence>
<dbReference type="EMBL" id="MU154630">
    <property type="protein sequence ID" value="KAF9490938.1"/>
    <property type="molecule type" value="Genomic_DNA"/>
</dbReference>
<dbReference type="Pfam" id="PF00067">
    <property type="entry name" value="p450"/>
    <property type="match status" value="1"/>
</dbReference>
<evidence type="ECO:0000256" key="10">
    <source>
        <dbReference type="SAM" id="SignalP"/>
    </source>
</evidence>
<dbReference type="InterPro" id="IPR002401">
    <property type="entry name" value="Cyt_P450_E_grp-I"/>
</dbReference>
<keyword evidence="6" id="KW-0560">Oxidoreductase</keyword>
<comment type="similarity">
    <text evidence="3">Belongs to the cytochrome P450 family.</text>
</comment>
<gene>
    <name evidence="11" type="ORF">BDN71DRAFT_1510846</name>
</gene>
<accession>A0A9P5ZMS9</accession>
<evidence type="ECO:0000256" key="7">
    <source>
        <dbReference type="ARBA" id="ARBA00023004"/>
    </source>
</evidence>
<dbReference type="PANTHER" id="PTHR46300">
    <property type="entry name" value="P450, PUTATIVE (EUROFUNG)-RELATED-RELATED"/>
    <property type="match status" value="1"/>
</dbReference>
<dbReference type="InterPro" id="IPR050364">
    <property type="entry name" value="Cytochrome_P450_fung"/>
</dbReference>
<dbReference type="InterPro" id="IPR001128">
    <property type="entry name" value="Cyt_P450"/>
</dbReference>
<reference evidence="11" key="1">
    <citation type="submission" date="2020-11" db="EMBL/GenBank/DDBJ databases">
        <authorList>
            <consortium name="DOE Joint Genome Institute"/>
            <person name="Ahrendt S."/>
            <person name="Riley R."/>
            <person name="Andreopoulos W."/>
            <person name="Labutti K."/>
            <person name="Pangilinan J."/>
            <person name="Ruiz-Duenas F.J."/>
            <person name="Barrasa J.M."/>
            <person name="Sanchez-Garcia M."/>
            <person name="Camarero S."/>
            <person name="Miyauchi S."/>
            <person name="Serrano A."/>
            <person name="Linde D."/>
            <person name="Babiker R."/>
            <person name="Drula E."/>
            <person name="Ayuso-Fernandez I."/>
            <person name="Pacheco R."/>
            <person name="Padilla G."/>
            <person name="Ferreira P."/>
            <person name="Barriuso J."/>
            <person name="Kellner H."/>
            <person name="Castanera R."/>
            <person name="Alfaro M."/>
            <person name="Ramirez L."/>
            <person name="Pisabarro A.G."/>
            <person name="Kuo A."/>
            <person name="Tritt A."/>
            <person name="Lipzen A."/>
            <person name="He G."/>
            <person name="Yan M."/>
            <person name="Ng V."/>
            <person name="Cullen D."/>
            <person name="Martin F."/>
            <person name="Rosso M.-N."/>
            <person name="Henrissat B."/>
            <person name="Hibbett D."/>
            <person name="Martinez A.T."/>
            <person name="Grigoriev I.V."/>
        </authorList>
    </citation>
    <scope>NUCLEOTIDE SEQUENCE</scope>
    <source>
        <strain evidence="11">ATCC 90797</strain>
    </source>
</reference>
<keyword evidence="7 9" id="KW-0408">Iron</keyword>
<dbReference type="AlphaFoldDB" id="A0A9P5ZMS9"/>
<name>A0A9P5ZMS9_PLEER</name>
<feature type="binding site" description="axial binding residue" evidence="9">
    <location>
        <position position="123"/>
    </location>
    <ligand>
        <name>heme</name>
        <dbReference type="ChEBI" id="CHEBI:30413"/>
    </ligand>
    <ligandPart>
        <name>Fe</name>
        <dbReference type="ChEBI" id="CHEBI:18248"/>
    </ligandPart>
</feature>
<dbReference type="GO" id="GO:0005506">
    <property type="term" value="F:iron ion binding"/>
    <property type="evidence" value="ECO:0007669"/>
    <property type="project" value="InterPro"/>
</dbReference>
<proteinExistence type="inferred from homology"/>
<dbReference type="GO" id="GO:0004497">
    <property type="term" value="F:monooxygenase activity"/>
    <property type="evidence" value="ECO:0007669"/>
    <property type="project" value="UniProtKB-KW"/>
</dbReference>
<evidence type="ECO:0000256" key="6">
    <source>
        <dbReference type="ARBA" id="ARBA00023002"/>
    </source>
</evidence>
<feature type="signal peptide" evidence="10">
    <location>
        <begin position="1"/>
        <end position="19"/>
    </location>
</feature>
<dbReference type="GO" id="GO:0016705">
    <property type="term" value="F:oxidoreductase activity, acting on paired donors, with incorporation or reduction of molecular oxygen"/>
    <property type="evidence" value="ECO:0007669"/>
    <property type="project" value="InterPro"/>
</dbReference>
<feature type="chain" id="PRO_5040315667" evidence="10">
    <location>
        <begin position="20"/>
        <end position="195"/>
    </location>
</feature>
<keyword evidence="12" id="KW-1185">Reference proteome</keyword>
<keyword evidence="10" id="KW-0732">Signal</keyword>
<dbReference type="PRINTS" id="PR00463">
    <property type="entry name" value="EP450I"/>
</dbReference>
<dbReference type="InterPro" id="IPR036396">
    <property type="entry name" value="Cyt_P450_sf"/>
</dbReference>
<evidence type="ECO:0000313" key="12">
    <source>
        <dbReference type="Proteomes" id="UP000807025"/>
    </source>
</evidence>
<dbReference type="SUPFAM" id="SSF48264">
    <property type="entry name" value="Cytochrome P450"/>
    <property type="match status" value="1"/>
</dbReference>
<evidence type="ECO:0000256" key="9">
    <source>
        <dbReference type="PIRSR" id="PIRSR602401-1"/>
    </source>
</evidence>
<comment type="caution">
    <text evidence="11">The sequence shown here is derived from an EMBL/GenBank/DDBJ whole genome shotgun (WGS) entry which is preliminary data.</text>
</comment>
<evidence type="ECO:0000256" key="4">
    <source>
        <dbReference type="ARBA" id="ARBA00022617"/>
    </source>
</evidence>
<dbReference type="OrthoDB" id="2789670at2759"/>
<evidence type="ECO:0000256" key="1">
    <source>
        <dbReference type="ARBA" id="ARBA00001971"/>
    </source>
</evidence>
<sequence length="195" mass="21913">MRSIHGTAVIVLITKFTVASTLGADVHLITGRQIVRSHVHVGGAETSQLVLSTFFAAMPLYPKKGQEELDTYLSARLPMALLRDEEYYPDPDTFNPERFLKDDEIKPKTLDLIPNFGFGRRICSGRFFAMDSLLMSIASMPFCFDVTKAKDSEGRDIEPDIRCDPGFTKHIVPFKCSITPRSAEAAKMFRDSKFK</sequence>
<protein>
    <submittedName>
        <fullName evidence="11">Cytochrome P450</fullName>
    </submittedName>
</protein>
<keyword evidence="4 9" id="KW-0349">Heme</keyword>
<keyword evidence="5 9" id="KW-0479">Metal-binding</keyword>
<comment type="cofactor">
    <cofactor evidence="1 9">
        <name>heme</name>
        <dbReference type="ChEBI" id="CHEBI:30413"/>
    </cofactor>
</comment>
<organism evidence="11 12">
    <name type="scientific">Pleurotus eryngii</name>
    <name type="common">Boletus of the steppes</name>
    <dbReference type="NCBI Taxonomy" id="5323"/>
    <lineage>
        <taxon>Eukaryota</taxon>
        <taxon>Fungi</taxon>
        <taxon>Dikarya</taxon>
        <taxon>Basidiomycota</taxon>
        <taxon>Agaricomycotina</taxon>
        <taxon>Agaricomycetes</taxon>
        <taxon>Agaricomycetidae</taxon>
        <taxon>Agaricales</taxon>
        <taxon>Pleurotineae</taxon>
        <taxon>Pleurotaceae</taxon>
        <taxon>Pleurotus</taxon>
    </lineage>
</organism>
<evidence type="ECO:0000256" key="8">
    <source>
        <dbReference type="ARBA" id="ARBA00023033"/>
    </source>
</evidence>
<comment type="pathway">
    <text evidence="2">Secondary metabolite biosynthesis.</text>
</comment>
<dbReference type="Gene3D" id="1.10.630.10">
    <property type="entry name" value="Cytochrome P450"/>
    <property type="match status" value="1"/>
</dbReference>